<dbReference type="Proteomes" id="UP000758155">
    <property type="component" value="Unassembled WGS sequence"/>
</dbReference>
<comment type="subcellular location">
    <subcellularLocation>
        <location evidence="1">Endomembrane system</location>
        <topology evidence="1">Multi-pass membrane protein</topology>
    </subcellularLocation>
</comment>
<feature type="transmembrane region" description="Helical" evidence="5">
    <location>
        <begin position="186"/>
        <end position="205"/>
    </location>
</feature>
<evidence type="ECO:0000256" key="3">
    <source>
        <dbReference type="ARBA" id="ARBA00022989"/>
    </source>
</evidence>
<feature type="transmembrane region" description="Helical" evidence="5">
    <location>
        <begin position="225"/>
        <end position="246"/>
    </location>
</feature>
<keyword evidence="3 5" id="KW-1133">Transmembrane helix</keyword>
<keyword evidence="2 5" id="KW-0812">Transmembrane</keyword>
<keyword evidence="7" id="KW-1185">Reference proteome</keyword>
<evidence type="ECO:0000313" key="7">
    <source>
        <dbReference type="Proteomes" id="UP000758155"/>
    </source>
</evidence>
<gene>
    <name evidence="6" type="ORF">E8E12_009088</name>
</gene>
<comment type="caution">
    <text evidence="6">The sequence shown here is derived from an EMBL/GenBank/DDBJ whole genome shotgun (WGS) entry which is preliminary data.</text>
</comment>
<evidence type="ECO:0000256" key="1">
    <source>
        <dbReference type="ARBA" id="ARBA00004127"/>
    </source>
</evidence>
<dbReference type="AlphaFoldDB" id="A0A9P4WXC1"/>
<feature type="transmembrane region" description="Helical" evidence="5">
    <location>
        <begin position="115"/>
        <end position="132"/>
    </location>
</feature>
<evidence type="ECO:0000256" key="2">
    <source>
        <dbReference type="ARBA" id="ARBA00022692"/>
    </source>
</evidence>
<dbReference type="GO" id="GO:0012505">
    <property type="term" value="C:endomembrane system"/>
    <property type="evidence" value="ECO:0007669"/>
    <property type="project" value="UniProtKB-SubCell"/>
</dbReference>
<name>A0A9P4WXC1_9PLEO</name>
<dbReference type="Pfam" id="PF04750">
    <property type="entry name" value="Far-17a_AIG1"/>
    <property type="match status" value="1"/>
</dbReference>
<evidence type="ECO:0000256" key="5">
    <source>
        <dbReference type="SAM" id="Phobius"/>
    </source>
</evidence>
<dbReference type="PANTHER" id="PTHR10989">
    <property type="entry name" value="ANDROGEN-INDUCED PROTEIN 1-RELATED"/>
    <property type="match status" value="1"/>
</dbReference>
<evidence type="ECO:0000256" key="4">
    <source>
        <dbReference type="ARBA" id="ARBA00023136"/>
    </source>
</evidence>
<feature type="transmembrane region" description="Helical" evidence="5">
    <location>
        <begin position="62"/>
        <end position="81"/>
    </location>
</feature>
<feature type="transmembrane region" description="Helical" evidence="5">
    <location>
        <begin position="152"/>
        <end position="174"/>
    </location>
</feature>
<accession>A0A9P4WXC1</accession>
<dbReference type="EMBL" id="SWKV01000008">
    <property type="protein sequence ID" value="KAF3044691.1"/>
    <property type="molecule type" value="Genomic_DNA"/>
</dbReference>
<reference evidence="6" key="1">
    <citation type="submission" date="2019-04" db="EMBL/GenBank/DDBJ databases">
        <title>Sequencing of skin fungus with MAO and IRED activity.</title>
        <authorList>
            <person name="Marsaioli A.J."/>
            <person name="Bonatto J.M.C."/>
            <person name="Reis Junior O."/>
        </authorList>
    </citation>
    <scope>NUCLEOTIDE SEQUENCE</scope>
    <source>
        <strain evidence="6">28M1</strain>
    </source>
</reference>
<dbReference type="InterPro" id="IPR006838">
    <property type="entry name" value="ADTRP_AIG1"/>
</dbReference>
<feature type="transmembrane region" description="Helical" evidence="5">
    <location>
        <begin position="21"/>
        <end position="42"/>
    </location>
</feature>
<keyword evidence="4 5" id="KW-0472">Membrane</keyword>
<dbReference type="OrthoDB" id="1898221at2759"/>
<evidence type="ECO:0000313" key="6">
    <source>
        <dbReference type="EMBL" id="KAF3044691.1"/>
    </source>
</evidence>
<sequence>MVVSEKAADLGRRHPLQRLEAPSKGFSGALHVIGLISFYSSFKFLHDNPNQFNSSYGWHLQFLTIIGITVSTICFAFGLLADITSSSSAAPASPTNVAASSPQSVSDYCFTAKNYLSLVAAPIEIVISILYWGLRLIDTGLVVPPDLPLPPLGADLCFHLVPAVVLAIDAILLSPPWPSNPMNPQAPLLTLGLSTGIAFAYWWWIEICYSHNGYYPYPIFALLTTYQRIGLFTMSGATMWVVGGALRALYAYVNGYELTEALEKRQRARKMGSEGKWD</sequence>
<proteinExistence type="predicted"/>
<dbReference type="GO" id="GO:0016020">
    <property type="term" value="C:membrane"/>
    <property type="evidence" value="ECO:0007669"/>
    <property type="project" value="InterPro"/>
</dbReference>
<dbReference type="PANTHER" id="PTHR10989:SF16">
    <property type="entry name" value="AT02829P-RELATED"/>
    <property type="match status" value="1"/>
</dbReference>
<organism evidence="6 7">
    <name type="scientific">Didymella heteroderae</name>
    <dbReference type="NCBI Taxonomy" id="1769908"/>
    <lineage>
        <taxon>Eukaryota</taxon>
        <taxon>Fungi</taxon>
        <taxon>Dikarya</taxon>
        <taxon>Ascomycota</taxon>
        <taxon>Pezizomycotina</taxon>
        <taxon>Dothideomycetes</taxon>
        <taxon>Pleosporomycetidae</taxon>
        <taxon>Pleosporales</taxon>
        <taxon>Pleosporineae</taxon>
        <taxon>Didymellaceae</taxon>
        <taxon>Didymella</taxon>
    </lineage>
</organism>
<protein>
    <submittedName>
        <fullName evidence="6">Uncharacterized protein</fullName>
    </submittedName>
</protein>